<reference evidence="2 3" key="1">
    <citation type="submission" date="2014-03" db="EMBL/GenBank/DDBJ databases">
        <authorList>
            <person name="Bragg J."/>
            <person name="Chandler A.Y."/>
            <person name="Dehn A."/>
            <person name="Hefner M."/>
            <person name="Petersen P."/>
            <person name="Wilson J."/>
            <person name="Zeba F."/>
            <person name="Zegers G.P."/>
            <person name="Page S.T."/>
            <person name="Bradley K.W."/>
            <person name="Clarke D.Q."/>
            <person name="Lewis M.F."/>
            <person name="Barker L.P."/>
            <person name="Bailey C."/>
            <person name="Asai D.J."/>
            <person name="Garber M.L."/>
            <person name="Bowman C.A."/>
            <person name="Russell D.A."/>
            <person name="Pope W.H."/>
            <person name="Jacobs-Sera D."/>
            <person name="Hendrix R.W."/>
            <person name="Hatfull G.F."/>
        </authorList>
    </citation>
    <scope>NUCLEOTIDE SEQUENCE [LARGE SCALE GENOMIC DNA]</scope>
</reference>
<dbReference type="EMBL" id="KJ538722">
    <property type="protein sequence ID" value="AHY84220.1"/>
    <property type="molecule type" value="Genomic_DNA"/>
</dbReference>
<sequence length="206" mass="22837">MDNAITNLFSWTFVIGVAVGFVASRIYCAARIAWMNRTRPLPGGRARDWRAAFRVDPRHIAGVIGALFLCWSVFQTNANAERYEQAAADTQALAEAVRDCNAQLISAIRGSRGITSENDQLSQNEREQLAKIARLQTDWVAALAAPPADVAKLPFDHPVRQRYNMDVTADYLARVEEIHRAIAAIHDEQNNNVKARPPLPDPNCGT</sequence>
<evidence type="ECO:0000313" key="3">
    <source>
        <dbReference type="Proteomes" id="UP000024437"/>
    </source>
</evidence>
<feature type="transmembrane region" description="Helical" evidence="1">
    <location>
        <begin position="12"/>
        <end position="34"/>
    </location>
</feature>
<dbReference type="Proteomes" id="UP000024437">
    <property type="component" value="Genome"/>
</dbReference>
<name>A0A023ZYF2_9CAUD</name>
<proteinExistence type="predicted"/>
<gene>
    <name evidence="2" type="primary">35</name>
    <name evidence="2" type="ORF">PBI_HH92_35</name>
</gene>
<organism evidence="2 3">
    <name type="scientific">Mycobacterium phage HH92</name>
    <dbReference type="NCBI Taxonomy" id="1471543"/>
    <lineage>
        <taxon>Viruses</taxon>
        <taxon>Duplodnaviria</taxon>
        <taxon>Heunggongvirae</taxon>
        <taxon>Uroviricota</taxon>
        <taxon>Caudoviricetes</taxon>
        <taxon>Gilesvirus</taxon>
        <taxon>Gilesvirus giles</taxon>
    </lineage>
</organism>
<protein>
    <submittedName>
        <fullName evidence="2">Uncharacterized protein</fullName>
    </submittedName>
</protein>
<keyword evidence="1" id="KW-0472">Membrane</keyword>
<keyword evidence="1" id="KW-0812">Transmembrane</keyword>
<accession>A0A023ZYF2</accession>
<keyword evidence="1" id="KW-1133">Transmembrane helix</keyword>
<evidence type="ECO:0000313" key="2">
    <source>
        <dbReference type="EMBL" id="AHY84220.1"/>
    </source>
</evidence>
<evidence type="ECO:0000256" key="1">
    <source>
        <dbReference type="SAM" id="Phobius"/>
    </source>
</evidence>